<keyword evidence="3" id="KW-1185">Reference proteome</keyword>
<evidence type="ECO:0000313" key="2">
    <source>
        <dbReference type="EMBL" id="KAA3487707.1"/>
    </source>
</evidence>
<feature type="transmembrane region" description="Helical" evidence="1">
    <location>
        <begin position="7"/>
        <end position="24"/>
    </location>
</feature>
<dbReference type="AlphaFoldDB" id="A0A5B6X489"/>
<evidence type="ECO:0000256" key="1">
    <source>
        <dbReference type="SAM" id="Phobius"/>
    </source>
</evidence>
<keyword evidence="1" id="KW-0812">Transmembrane</keyword>
<protein>
    <submittedName>
        <fullName evidence="2">Uncharacterized protein</fullName>
    </submittedName>
</protein>
<comment type="caution">
    <text evidence="2">The sequence shown here is derived from an EMBL/GenBank/DDBJ whole genome shotgun (WGS) entry which is preliminary data.</text>
</comment>
<accession>A0A5B6X489</accession>
<gene>
    <name evidence="2" type="ORF">EPI10_031520</name>
</gene>
<dbReference type="Proteomes" id="UP000325315">
    <property type="component" value="Unassembled WGS sequence"/>
</dbReference>
<keyword evidence="1" id="KW-0472">Membrane</keyword>
<name>A0A5B6X489_9ROSI</name>
<reference evidence="3" key="1">
    <citation type="journal article" date="2019" name="Plant Biotechnol. J.">
        <title>Genome sequencing of the Australian wild diploid species Gossypium australe highlights disease resistance and delayed gland morphogenesis.</title>
        <authorList>
            <person name="Cai Y."/>
            <person name="Cai X."/>
            <person name="Wang Q."/>
            <person name="Wang P."/>
            <person name="Zhang Y."/>
            <person name="Cai C."/>
            <person name="Xu Y."/>
            <person name="Wang K."/>
            <person name="Zhou Z."/>
            <person name="Wang C."/>
            <person name="Geng S."/>
            <person name="Li B."/>
            <person name="Dong Q."/>
            <person name="Hou Y."/>
            <person name="Wang H."/>
            <person name="Ai P."/>
            <person name="Liu Z."/>
            <person name="Yi F."/>
            <person name="Sun M."/>
            <person name="An G."/>
            <person name="Cheng J."/>
            <person name="Zhang Y."/>
            <person name="Shi Q."/>
            <person name="Xie Y."/>
            <person name="Shi X."/>
            <person name="Chang Y."/>
            <person name="Huang F."/>
            <person name="Chen Y."/>
            <person name="Hong S."/>
            <person name="Mi L."/>
            <person name="Sun Q."/>
            <person name="Zhang L."/>
            <person name="Zhou B."/>
            <person name="Peng R."/>
            <person name="Zhang X."/>
            <person name="Liu F."/>
        </authorList>
    </citation>
    <scope>NUCLEOTIDE SEQUENCE [LARGE SCALE GENOMIC DNA]</scope>
    <source>
        <strain evidence="3">cv. PA1801</strain>
    </source>
</reference>
<organism evidence="2 3">
    <name type="scientific">Gossypium australe</name>
    <dbReference type="NCBI Taxonomy" id="47621"/>
    <lineage>
        <taxon>Eukaryota</taxon>
        <taxon>Viridiplantae</taxon>
        <taxon>Streptophyta</taxon>
        <taxon>Embryophyta</taxon>
        <taxon>Tracheophyta</taxon>
        <taxon>Spermatophyta</taxon>
        <taxon>Magnoliopsida</taxon>
        <taxon>eudicotyledons</taxon>
        <taxon>Gunneridae</taxon>
        <taxon>Pentapetalae</taxon>
        <taxon>rosids</taxon>
        <taxon>malvids</taxon>
        <taxon>Malvales</taxon>
        <taxon>Malvaceae</taxon>
        <taxon>Malvoideae</taxon>
        <taxon>Gossypium</taxon>
    </lineage>
</organism>
<sequence>MLRVRKNIWHLLSLHIIIAFSRTFKWLPMKFFMVANVEHLYKVLGPDLVQETKSTAKMVQDWLRAASDR</sequence>
<keyword evidence="1" id="KW-1133">Transmembrane helix</keyword>
<dbReference type="EMBL" id="SMMG02000001">
    <property type="protein sequence ID" value="KAA3487707.1"/>
    <property type="molecule type" value="Genomic_DNA"/>
</dbReference>
<proteinExistence type="predicted"/>
<evidence type="ECO:0000313" key="3">
    <source>
        <dbReference type="Proteomes" id="UP000325315"/>
    </source>
</evidence>